<dbReference type="GO" id="GO:0006508">
    <property type="term" value="P:proteolysis"/>
    <property type="evidence" value="ECO:0007669"/>
    <property type="project" value="UniProtKB-KW"/>
</dbReference>
<evidence type="ECO:0000313" key="10">
    <source>
        <dbReference type="EMBL" id="KAB0611632.1"/>
    </source>
</evidence>
<dbReference type="PRINTS" id="PR00723">
    <property type="entry name" value="SUBTILISIN"/>
</dbReference>
<protein>
    <submittedName>
        <fullName evidence="10">S8 family serine peptidase</fullName>
    </submittedName>
</protein>
<accession>A0AAV6ECF0</accession>
<keyword evidence="2 6" id="KW-0645">Protease</keyword>
<dbReference type="PROSITE" id="PS51892">
    <property type="entry name" value="SUBTILASE"/>
    <property type="match status" value="1"/>
</dbReference>
<dbReference type="PROSITE" id="PS51208">
    <property type="entry name" value="AUTOTRANSPORTER"/>
    <property type="match status" value="1"/>
</dbReference>
<dbReference type="PANTHER" id="PTHR43399">
    <property type="entry name" value="SUBTILISIN-RELATED"/>
    <property type="match status" value="1"/>
</dbReference>
<dbReference type="InterPro" id="IPR022398">
    <property type="entry name" value="Peptidase_S8_His-AS"/>
</dbReference>
<dbReference type="PANTHER" id="PTHR43399:SF4">
    <property type="entry name" value="CELL WALL-ASSOCIATED PROTEASE"/>
    <property type="match status" value="1"/>
</dbReference>
<dbReference type="PROSITE" id="PS00137">
    <property type="entry name" value="SUBTILASE_HIS"/>
    <property type="match status" value="1"/>
</dbReference>
<dbReference type="InterPro" id="IPR036852">
    <property type="entry name" value="Peptidase_S8/S53_dom_sf"/>
</dbReference>
<dbReference type="InterPro" id="IPR015500">
    <property type="entry name" value="Peptidase_S8_subtilisin-rel"/>
</dbReference>
<feature type="region of interest" description="Disordered" evidence="7">
    <location>
        <begin position="788"/>
        <end position="886"/>
    </location>
</feature>
<feature type="domain" description="Autotransporter" evidence="9">
    <location>
        <begin position="1019"/>
        <end position="1287"/>
    </location>
</feature>
<evidence type="ECO:0000256" key="7">
    <source>
        <dbReference type="SAM" id="MobiDB-lite"/>
    </source>
</evidence>
<dbReference type="Gene3D" id="2.40.128.130">
    <property type="entry name" value="Autotransporter beta-domain"/>
    <property type="match status" value="1"/>
</dbReference>
<comment type="caution">
    <text evidence="10">The sequence shown here is derived from an EMBL/GenBank/DDBJ whole genome shotgun (WGS) entry which is preliminary data.</text>
</comment>
<keyword evidence="8" id="KW-0732">Signal</keyword>
<dbReference type="GO" id="GO:0004252">
    <property type="term" value="F:serine-type endopeptidase activity"/>
    <property type="evidence" value="ECO:0007669"/>
    <property type="project" value="UniProtKB-UniRule"/>
</dbReference>
<feature type="active site" description="Charge relay system" evidence="5 6">
    <location>
        <position position="356"/>
    </location>
</feature>
<evidence type="ECO:0000256" key="5">
    <source>
        <dbReference type="PIRSR" id="PIRSR615500-1"/>
    </source>
</evidence>
<dbReference type="Pfam" id="PF00082">
    <property type="entry name" value="Peptidase_S8"/>
    <property type="match status" value="1"/>
</dbReference>
<organism evidence="10 11">
    <name type="scientific">Campylobacter hyointestinalis subsp. lawsonii</name>
    <dbReference type="NCBI Taxonomy" id="91353"/>
    <lineage>
        <taxon>Bacteria</taxon>
        <taxon>Pseudomonadati</taxon>
        <taxon>Campylobacterota</taxon>
        <taxon>Epsilonproteobacteria</taxon>
        <taxon>Campylobacterales</taxon>
        <taxon>Campylobacteraceae</taxon>
        <taxon>Campylobacter</taxon>
    </lineage>
</organism>
<feature type="signal peptide" evidence="8">
    <location>
        <begin position="1"/>
        <end position="25"/>
    </location>
</feature>
<evidence type="ECO:0000256" key="2">
    <source>
        <dbReference type="ARBA" id="ARBA00022670"/>
    </source>
</evidence>
<keyword evidence="3 6" id="KW-0378">Hydrolase</keyword>
<feature type="chain" id="PRO_5043876656" evidence="8">
    <location>
        <begin position="26"/>
        <end position="1287"/>
    </location>
</feature>
<evidence type="ECO:0000313" key="11">
    <source>
        <dbReference type="Proteomes" id="UP000423641"/>
    </source>
</evidence>
<evidence type="ECO:0000256" key="8">
    <source>
        <dbReference type="SAM" id="SignalP"/>
    </source>
</evidence>
<dbReference type="SUPFAM" id="SSF103515">
    <property type="entry name" value="Autotransporter"/>
    <property type="match status" value="1"/>
</dbReference>
<evidence type="ECO:0000256" key="3">
    <source>
        <dbReference type="ARBA" id="ARBA00022801"/>
    </source>
</evidence>
<evidence type="ECO:0000259" key="9">
    <source>
        <dbReference type="PROSITE" id="PS51208"/>
    </source>
</evidence>
<dbReference type="GeneID" id="56510179"/>
<reference evidence="10 11" key="1">
    <citation type="submission" date="2019-09" db="EMBL/GenBank/DDBJ databases">
        <title>Draft genome sequences of 48 bacterial type strains from the CCUG.</title>
        <authorList>
            <person name="Tunovic T."/>
            <person name="Pineiro-Iglesias B."/>
            <person name="Unosson C."/>
            <person name="Inganas E."/>
            <person name="Ohlen M."/>
            <person name="Cardew S."/>
            <person name="Jensie-Markopoulos S."/>
            <person name="Salva-Serra F."/>
            <person name="Jaen-Luchoro D."/>
            <person name="Karlsson R."/>
            <person name="Svensson-Stadler L."/>
            <person name="Chun J."/>
            <person name="Moore E."/>
        </authorList>
    </citation>
    <scope>NUCLEOTIDE SEQUENCE [LARGE SCALE GENOMIC DNA]</scope>
    <source>
        <strain evidence="10 11">CCUG 34538</strain>
    </source>
</reference>
<dbReference type="Gene3D" id="3.40.50.200">
    <property type="entry name" value="Peptidase S8/S53 domain"/>
    <property type="match status" value="1"/>
</dbReference>
<gene>
    <name evidence="10" type="ORF">F7P66_08430</name>
</gene>
<dbReference type="RefSeq" id="WP_151062177.1">
    <property type="nucleotide sequence ID" value="NZ_CP053828.1"/>
</dbReference>
<feature type="active site" description="Charge relay system" evidence="5 6">
    <location>
        <position position="58"/>
    </location>
</feature>
<evidence type="ECO:0000256" key="6">
    <source>
        <dbReference type="PROSITE-ProRule" id="PRU01240"/>
    </source>
</evidence>
<feature type="active site" description="Charge relay system" evidence="5 6">
    <location>
        <position position="95"/>
    </location>
</feature>
<dbReference type="InterPro" id="IPR000209">
    <property type="entry name" value="Peptidase_S8/S53_dom"/>
</dbReference>
<sequence>MNKISKITFSLVCATVLLSNTNASTQANEVADKLINLDKARQENPNINGTGVVVGVVDSVFNTNNPILKDKLIGSINNKIDSDRFAGNDKATMLHGTQVASLIVGNGDELKGVANGAKYYGLAYLNPSPLYSGDIKADIQKMIDSGVKVINHSYASDGFALINRKWGNGLEFIDISNQNSNTISYEEFKKLTQSDISLQRAQALAELSKEQGILNVVGVGNDGFSSPRANSILPSYDESYRGLLAVGGLNADKITIQNDGKFKISAIAEEDWKAVADKWSQGRGDKSKVILNDLITKQGIYAYSNFFKGGASLYGIMAPAQNIVTANGRYGYIYYDIYSKDIKTDQTTTIIDSGTSFAAPFVSGVATLVEQKFPFLNGSQIGDILLTTANKNIETPNLVVTKNVGKNGLSEFYSIFYINKEVPTKDKAIDFEQVKKDLVAAGFKSSQDDESIAKYIIEHLLKSNADASSSLKANSVAVMKLSKEDFIGSGILDAQKALNGLAALNINRLNPNDIQEFDDGNGVKKYYGFYTIDTNGLNGTFTNDIDEIKWDDTYHLNDATNSLKSDDRVKSNLSTLQAGFIKTGNGTLKFSQNTLRYNGPTIARGGILEFDSVTAENSDLYADNGGQILISGETNAKQNLYAINGGEARIVGKLINGDVFARNRGMISGTGTIAKNLTNESGIVMPGGAGQIGVLNVNGTYTQNQNGNLHINFNNTTNSDIIATNYDIKGGNLVYIPLSGEFFHNGQEITINFNKLSENGNLDKFTNISVLDTSTLNFKLKDNNTIISSENTNNSSNQSNESINPPSSENNKPNNENNNLENKNNGNQSSENTNNSSNQSNENINPPSSENNKPNNENNNLENKNNGNQSSENINPPSNENTNNFGNNTIIVEVKEDAYKPTNASPATNLAVSQALMQISSSANLSQKYKQFFGELGGKSQDEKQEILSSTNPNDTLSNTKDTLNFQNRSMLNNISFLAGGSLSNAAKVAAIAKNSQLALINSDMADNMVYDILQDYNDALSKSEISSKVSYTNFKGDGYKTNAYSVDLNTRKWISDDVRVGAFLNYSYQNGDYKFSDLKSQIVSVGLNGLKDFGVVSLIGGVDFGLAFNDMERQILTQDTKLQADYKSYFVSTELGISKDFIIGDNLVWTPISILNYIYSKQDGFKESGGILAKGYNDIDLDTLNLSLGGNLAYSFINQNNTFTTLNGFAFYTRRLNSDNFASKEYFVDASNSTWTHNYKLNKDSVYFGIDTNIEKGNKFIKFLISSEIAKNEHSINTAITAGLRF</sequence>
<dbReference type="InterPro" id="IPR036709">
    <property type="entry name" value="Autotransporte_beta_dom_sf"/>
</dbReference>
<comment type="similarity">
    <text evidence="1 6">Belongs to the peptidase S8 family.</text>
</comment>
<proteinExistence type="inferred from homology"/>
<dbReference type="SUPFAM" id="SSF52743">
    <property type="entry name" value="Subtilisin-like"/>
    <property type="match status" value="1"/>
</dbReference>
<dbReference type="SMART" id="SM00869">
    <property type="entry name" value="Autotransporter"/>
    <property type="match status" value="1"/>
</dbReference>
<dbReference type="InterPro" id="IPR051048">
    <property type="entry name" value="Peptidase_S8/S53_subtilisin"/>
</dbReference>
<dbReference type="Pfam" id="PF03797">
    <property type="entry name" value="Autotransporter"/>
    <property type="match status" value="1"/>
</dbReference>
<dbReference type="Proteomes" id="UP000423641">
    <property type="component" value="Unassembled WGS sequence"/>
</dbReference>
<dbReference type="InterPro" id="IPR023828">
    <property type="entry name" value="Peptidase_S8_Ser-AS"/>
</dbReference>
<evidence type="ECO:0000256" key="4">
    <source>
        <dbReference type="ARBA" id="ARBA00022825"/>
    </source>
</evidence>
<evidence type="ECO:0000256" key="1">
    <source>
        <dbReference type="ARBA" id="ARBA00011073"/>
    </source>
</evidence>
<dbReference type="InterPro" id="IPR005546">
    <property type="entry name" value="Autotransporte_beta"/>
</dbReference>
<name>A0AAV6ECF0_CAMHY</name>
<keyword evidence="4 6" id="KW-0720">Serine protease</keyword>
<dbReference type="PROSITE" id="PS00138">
    <property type="entry name" value="SUBTILASE_SER"/>
    <property type="match status" value="1"/>
</dbReference>
<dbReference type="EMBL" id="VZON01000008">
    <property type="protein sequence ID" value="KAB0611632.1"/>
    <property type="molecule type" value="Genomic_DNA"/>
</dbReference>